<keyword evidence="6 9" id="KW-1133">Transmembrane helix</keyword>
<feature type="domain" description="POTRA" evidence="10">
    <location>
        <begin position="78"/>
        <end position="147"/>
    </location>
</feature>
<keyword evidence="5 9" id="KW-0812">Transmembrane</keyword>
<dbReference type="PROSITE" id="PS51779">
    <property type="entry name" value="POTRA"/>
    <property type="match status" value="1"/>
</dbReference>
<dbReference type="Pfam" id="PF08478">
    <property type="entry name" value="POTRA_1"/>
    <property type="match status" value="1"/>
</dbReference>
<dbReference type="PANTHER" id="PTHR35851:SF1">
    <property type="entry name" value="CELL DIVISION PROTEIN FTSQ"/>
    <property type="match status" value="1"/>
</dbReference>
<dbReference type="PANTHER" id="PTHR35851">
    <property type="entry name" value="CELL DIVISION PROTEIN FTSQ"/>
    <property type="match status" value="1"/>
</dbReference>
<dbReference type="InterPro" id="IPR034746">
    <property type="entry name" value="POTRA"/>
</dbReference>
<evidence type="ECO:0000256" key="5">
    <source>
        <dbReference type="ARBA" id="ARBA00022692"/>
    </source>
</evidence>
<comment type="subunit">
    <text evidence="9">Part of a complex composed of FtsB, FtsL and FtsQ.</text>
</comment>
<comment type="function">
    <text evidence="9">Essential cell division protein. May link together the upstream cell division proteins, which are predominantly cytoplasmic, with the downstream cell division proteins, which are predominantly periplasmic. May control correct divisome assembly.</text>
</comment>
<keyword evidence="7 9" id="KW-0472">Membrane</keyword>
<proteinExistence type="inferred from homology"/>
<dbReference type="GO" id="GO:0043093">
    <property type="term" value="P:FtsZ-dependent cytokinesis"/>
    <property type="evidence" value="ECO:0007669"/>
    <property type="project" value="UniProtKB-UniRule"/>
</dbReference>
<dbReference type="AlphaFoldDB" id="A0A9X4YCH1"/>
<dbReference type="InterPro" id="IPR045335">
    <property type="entry name" value="FtsQ_C_sf"/>
</dbReference>
<keyword evidence="8 9" id="KW-0131">Cell cycle</keyword>
<evidence type="ECO:0000256" key="6">
    <source>
        <dbReference type="ARBA" id="ARBA00022989"/>
    </source>
</evidence>
<dbReference type="GO" id="GO:0090529">
    <property type="term" value="P:cell septum assembly"/>
    <property type="evidence" value="ECO:0007669"/>
    <property type="project" value="InterPro"/>
</dbReference>
<evidence type="ECO:0000313" key="12">
    <source>
        <dbReference type="Proteomes" id="UP000460751"/>
    </source>
</evidence>
<organism evidence="11 12">
    <name type="scientific">Vreelandella halophila</name>
    <dbReference type="NCBI Taxonomy" id="86177"/>
    <lineage>
        <taxon>Bacteria</taxon>
        <taxon>Pseudomonadati</taxon>
        <taxon>Pseudomonadota</taxon>
        <taxon>Gammaproteobacteria</taxon>
        <taxon>Oceanospirillales</taxon>
        <taxon>Halomonadaceae</taxon>
        <taxon>Vreelandella</taxon>
    </lineage>
</organism>
<dbReference type="OrthoDB" id="9790370at2"/>
<dbReference type="InterPro" id="IPR005548">
    <property type="entry name" value="Cell_div_FtsQ/DivIB_C"/>
</dbReference>
<gene>
    <name evidence="9" type="primary">ftsQ</name>
    <name evidence="11" type="ORF">GLW01_07570</name>
</gene>
<evidence type="ECO:0000256" key="2">
    <source>
        <dbReference type="ARBA" id="ARBA00022475"/>
    </source>
</evidence>
<keyword evidence="4 9" id="KW-0132">Cell division</keyword>
<dbReference type="InterPro" id="IPR026579">
    <property type="entry name" value="FtsQ"/>
</dbReference>
<evidence type="ECO:0000259" key="10">
    <source>
        <dbReference type="PROSITE" id="PS51779"/>
    </source>
</evidence>
<evidence type="ECO:0000313" key="11">
    <source>
        <dbReference type="EMBL" id="MYL26655.1"/>
    </source>
</evidence>
<dbReference type="HAMAP" id="MF_00911">
    <property type="entry name" value="FtsQ_subfam"/>
    <property type="match status" value="1"/>
</dbReference>
<sequence>MNGLLSPLRIRDTRAKTARQRGASPMVEDPSALRLALRMAAGAVRRVPWSQVSLGLVVAVTAAMLPWAIGQGVQFLDQDFNRVQVQGELTRVTEPALQNHLEPFIGTSYFATDLSRVKAQLEMLPWVESAAVGREWPGTLTVSVREHEPVALWNGQALISGEGTVFRPAAPAALDLPRLNGPAGRADEVLERARAFRGELAALGLGLESVSLEPRGAWTLLLDNGISVSLGRDRVRERFERFMTVYESRLSPVAADITGVDARYGNGVAVRWRDS</sequence>
<evidence type="ECO:0000256" key="3">
    <source>
        <dbReference type="ARBA" id="ARBA00022519"/>
    </source>
</evidence>
<dbReference type="EMBL" id="WMEX01000003">
    <property type="protein sequence ID" value="MYL26655.1"/>
    <property type="molecule type" value="Genomic_DNA"/>
</dbReference>
<protein>
    <recommendedName>
        <fullName evidence="9">Cell division protein FtsQ</fullName>
    </recommendedName>
</protein>
<dbReference type="Proteomes" id="UP000460751">
    <property type="component" value="Unassembled WGS sequence"/>
</dbReference>
<dbReference type="Gene3D" id="3.40.50.11690">
    <property type="entry name" value="Cell division protein FtsQ/DivIB"/>
    <property type="match status" value="1"/>
</dbReference>
<keyword evidence="2 9" id="KW-1003">Cell membrane</keyword>
<dbReference type="Pfam" id="PF03799">
    <property type="entry name" value="FtsQ_DivIB_C"/>
    <property type="match status" value="1"/>
</dbReference>
<evidence type="ECO:0000256" key="7">
    <source>
        <dbReference type="ARBA" id="ARBA00023136"/>
    </source>
</evidence>
<name>A0A9X4YCH1_9GAMM</name>
<comment type="subcellular location">
    <subcellularLocation>
        <location evidence="9">Cell inner membrane</location>
        <topology evidence="9">Single-pass type II membrane protein</topology>
    </subcellularLocation>
    <subcellularLocation>
        <location evidence="1">Membrane</location>
    </subcellularLocation>
    <text evidence="9">Localizes to the division septum.</text>
</comment>
<accession>A0A9X4YCH1</accession>
<dbReference type="GO" id="GO:0032153">
    <property type="term" value="C:cell division site"/>
    <property type="evidence" value="ECO:0007669"/>
    <property type="project" value="UniProtKB-UniRule"/>
</dbReference>
<dbReference type="Gene3D" id="3.10.20.310">
    <property type="entry name" value="membrane protein fhac"/>
    <property type="match status" value="1"/>
</dbReference>
<dbReference type="GO" id="GO:0005886">
    <property type="term" value="C:plasma membrane"/>
    <property type="evidence" value="ECO:0007669"/>
    <property type="project" value="UniProtKB-SubCell"/>
</dbReference>
<comment type="caution">
    <text evidence="11">The sequence shown here is derived from an EMBL/GenBank/DDBJ whole genome shotgun (WGS) entry which is preliminary data.</text>
</comment>
<keyword evidence="3 9" id="KW-0997">Cell inner membrane</keyword>
<dbReference type="RefSeq" id="WP_160898671.1">
    <property type="nucleotide sequence ID" value="NZ_WMEX01000003.1"/>
</dbReference>
<dbReference type="InterPro" id="IPR013685">
    <property type="entry name" value="POTRA_FtsQ_type"/>
</dbReference>
<evidence type="ECO:0000256" key="1">
    <source>
        <dbReference type="ARBA" id="ARBA00004370"/>
    </source>
</evidence>
<reference evidence="11 12" key="1">
    <citation type="submission" date="2019-11" db="EMBL/GenBank/DDBJ databases">
        <title>Genome sequences of 17 halophilic strains isolated from different environments.</title>
        <authorList>
            <person name="Furrow R.E."/>
        </authorList>
    </citation>
    <scope>NUCLEOTIDE SEQUENCE [LARGE SCALE GENOMIC DNA]</scope>
    <source>
        <strain evidence="11 12">22507_15_FS</strain>
    </source>
</reference>
<keyword evidence="12" id="KW-1185">Reference proteome</keyword>
<comment type="similarity">
    <text evidence="9">Belongs to the FtsQ/DivIB family. FtsQ subfamily.</text>
</comment>
<evidence type="ECO:0000256" key="4">
    <source>
        <dbReference type="ARBA" id="ARBA00022618"/>
    </source>
</evidence>
<evidence type="ECO:0000256" key="9">
    <source>
        <dbReference type="HAMAP-Rule" id="MF_00911"/>
    </source>
</evidence>
<evidence type="ECO:0000256" key="8">
    <source>
        <dbReference type="ARBA" id="ARBA00023306"/>
    </source>
</evidence>